<dbReference type="Pfam" id="PF25261">
    <property type="entry name" value="zf-CCCH_PARP12"/>
    <property type="match status" value="1"/>
</dbReference>
<accession>A0A3Q3B8S8</accession>
<keyword evidence="4" id="KW-1185">Reference proteome</keyword>
<organism evidence="3 4">
    <name type="scientific">Kryptolebias marmoratus</name>
    <name type="common">Mangrove killifish</name>
    <name type="synonym">Rivulus marmoratus</name>
    <dbReference type="NCBI Taxonomy" id="37003"/>
    <lineage>
        <taxon>Eukaryota</taxon>
        <taxon>Metazoa</taxon>
        <taxon>Chordata</taxon>
        <taxon>Craniata</taxon>
        <taxon>Vertebrata</taxon>
        <taxon>Euteleostomi</taxon>
        <taxon>Actinopterygii</taxon>
        <taxon>Neopterygii</taxon>
        <taxon>Teleostei</taxon>
        <taxon>Neoteleostei</taxon>
        <taxon>Acanthomorphata</taxon>
        <taxon>Ovalentaria</taxon>
        <taxon>Atherinomorphae</taxon>
        <taxon>Cyprinodontiformes</taxon>
        <taxon>Rivulidae</taxon>
        <taxon>Kryptolebias</taxon>
    </lineage>
</organism>
<sequence length="110" mass="12347">MSSLRSSISSLILQATSSLCSSRGSMDLLQLHQDLLQRCSLPEEDFLFIIQGCPQRFLLRPEGGEGLRVVARTSLRLCRTYSRGEPCGGCQELHLCRFFIYGTCRFGKGR</sequence>
<reference evidence="3" key="2">
    <citation type="submission" date="2025-09" db="UniProtKB">
        <authorList>
            <consortium name="Ensembl"/>
        </authorList>
    </citation>
    <scope>IDENTIFICATION</scope>
</reference>
<protein>
    <submittedName>
        <fullName evidence="3">Zinc finger CCCH-type antiviral protein 1-like</fullName>
    </submittedName>
</protein>
<dbReference type="InterPro" id="IPR036388">
    <property type="entry name" value="WH-like_DNA-bd_sf"/>
</dbReference>
<feature type="domain" description="PARP12 winged helix" evidence="1">
    <location>
        <begin position="9"/>
        <end position="62"/>
    </location>
</feature>
<name>A0A3Q3B8S8_KRYMA</name>
<dbReference type="Ensembl" id="ENSKMAT00000025796.1">
    <property type="protein sequence ID" value="ENSKMAP00000025476.1"/>
    <property type="gene ID" value="ENSKMAG00000018878.1"/>
</dbReference>
<dbReference type="InterPro" id="IPR056226">
    <property type="entry name" value="WH_PARP12"/>
</dbReference>
<dbReference type="Proteomes" id="UP000264800">
    <property type="component" value="Unplaced"/>
</dbReference>
<reference evidence="3" key="1">
    <citation type="submission" date="2025-08" db="UniProtKB">
        <authorList>
            <consortium name="Ensembl"/>
        </authorList>
    </citation>
    <scope>IDENTIFICATION</scope>
</reference>
<dbReference type="Gene3D" id="1.10.10.10">
    <property type="entry name" value="Winged helix-like DNA-binding domain superfamily/Winged helix DNA-binding domain"/>
    <property type="match status" value="1"/>
</dbReference>
<dbReference type="Pfam" id="PF24356">
    <property type="entry name" value="WHD_PARP12"/>
    <property type="match status" value="1"/>
</dbReference>
<dbReference type="AlphaFoldDB" id="A0A3Q3B8S8"/>
<evidence type="ECO:0000313" key="3">
    <source>
        <dbReference type="Ensembl" id="ENSKMAP00000025476.1"/>
    </source>
</evidence>
<dbReference type="InterPro" id="IPR057602">
    <property type="entry name" value="Zfn-CCCH_PARP12"/>
</dbReference>
<feature type="domain" description="PARP12-like CCCH zinc finger tandem" evidence="2">
    <location>
        <begin position="76"/>
        <end position="109"/>
    </location>
</feature>
<dbReference type="GeneTree" id="ENSGT00940000179013"/>
<proteinExistence type="predicted"/>
<evidence type="ECO:0000259" key="1">
    <source>
        <dbReference type="Pfam" id="PF24356"/>
    </source>
</evidence>
<evidence type="ECO:0000313" key="4">
    <source>
        <dbReference type="Proteomes" id="UP000264800"/>
    </source>
</evidence>
<evidence type="ECO:0000259" key="2">
    <source>
        <dbReference type="Pfam" id="PF25261"/>
    </source>
</evidence>